<accession>A0A0S4LCE9</accession>
<dbReference type="STRING" id="1742973.COMA2_20207"/>
<keyword evidence="2" id="KW-1185">Reference proteome</keyword>
<proteinExistence type="predicted"/>
<sequence length="59" mass="6555">MSTQVRTCPKCFQLMWLKADEYEVLDEETVRAKCPHCGSAARFKLVTVGANALGPKMGH</sequence>
<protein>
    <submittedName>
        <fullName evidence="1">Uncharacterized protein</fullName>
    </submittedName>
</protein>
<dbReference type="EMBL" id="CZPZ01000012">
    <property type="protein sequence ID" value="CUS35319.1"/>
    <property type="molecule type" value="Genomic_DNA"/>
</dbReference>
<gene>
    <name evidence="1" type="ORF">COMA2_20207</name>
</gene>
<dbReference type="AlphaFoldDB" id="A0A0S4LCE9"/>
<evidence type="ECO:0000313" key="2">
    <source>
        <dbReference type="Proteomes" id="UP000198736"/>
    </source>
</evidence>
<reference evidence="2" key="1">
    <citation type="submission" date="2015-10" db="EMBL/GenBank/DDBJ databases">
        <authorList>
            <person name="Luecker S."/>
            <person name="Luecker S."/>
        </authorList>
    </citation>
    <scope>NUCLEOTIDE SEQUENCE [LARGE SCALE GENOMIC DNA]</scope>
</reference>
<dbReference type="Proteomes" id="UP000198736">
    <property type="component" value="Unassembled WGS sequence"/>
</dbReference>
<organism evidence="1 2">
    <name type="scientific">Candidatus Nitrospira nitrificans</name>
    <dbReference type="NCBI Taxonomy" id="1742973"/>
    <lineage>
        <taxon>Bacteria</taxon>
        <taxon>Pseudomonadati</taxon>
        <taxon>Nitrospirota</taxon>
        <taxon>Nitrospiria</taxon>
        <taxon>Nitrospirales</taxon>
        <taxon>Nitrospiraceae</taxon>
        <taxon>Nitrospira</taxon>
    </lineage>
</organism>
<evidence type="ECO:0000313" key="1">
    <source>
        <dbReference type="EMBL" id="CUS35319.1"/>
    </source>
</evidence>
<name>A0A0S4LCE9_9BACT</name>